<name>A0ABM8XL12_9BURK</name>
<evidence type="ECO:0000313" key="2">
    <source>
        <dbReference type="EMBL" id="CAG9180896.1"/>
    </source>
</evidence>
<sequence length="74" mass="7904">MDTGDSHPGTGDLLSVPGIRKSGQRVSLEFSIVALKDAHGEVAGLAAIMRDVTKRFEEVRSLKAELAAAKRGER</sequence>
<evidence type="ECO:0000313" key="3">
    <source>
        <dbReference type="Proteomes" id="UP000701702"/>
    </source>
</evidence>
<dbReference type="Gene3D" id="3.30.450.20">
    <property type="entry name" value="PAS domain"/>
    <property type="match status" value="1"/>
</dbReference>
<dbReference type="RefSeq" id="WP_224006128.1">
    <property type="nucleotide sequence ID" value="NZ_CAJZAF010000028.1"/>
</dbReference>
<dbReference type="PROSITE" id="PS50113">
    <property type="entry name" value="PAC"/>
    <property type="match status" value="1"/>
</dbReference>
<reference evidence="2 3" key="1">
    <citation type="submission" date="2021-08" db="EMBL/GenBank/DDBJ databases">
        <authorList>
            <person name="Peeters C."/>
        </authorList>
    </citation>
    <scope>NUCLEOTIDE SEQUENCE [LARGE SCALE GENOMIC DNA]</scope>
    <source>
        <strain evidence="2 3">LMG 23994</strain>
    </source>
</reference>
<feature type="domain" description="PAC" evidence="1">
    <location>
        <begin position="12"/>
        <end position="64"/>
    </location>
</feature>
<dbReference type="Pfam" id="PF08448">
    <property type="entry name" value="PAS_4"/>
    <property type="match status" value="1"/>
</dbReference>
<organism evidence="2 3">
    <name type="scientific">Cupriavidus pinatubonensis</name>
    <dbReference type="NCBI Taxonomy" id="248026"/>
    <lineage>
        <taxon>Bacteria</taxon>
        <taxon>Pseudomonadati</taxon>
        <taxon>Pseudomonadota</taxon>
        <taxon>Betaproteobacteria</taxon>
        <taxon>Burkholderiales</taxon>
        <taxon>Burkholderiaceae</taxon>
        <taxon>Cupriavidus</taxon>
    </lineage>
</organism>
<dbReference type="EMBL" id="CAJZAF010000028">
    <property type="protein sequence ID" value="CAG9180896.1"/>
    <property type="molecule type" value="Genomic_DNA"/>
</dbReference>
<protein>
    <recommendedName>
        <fullName evidence="1">PAC domain-containing protein</fullName>
    </recommendedName>
</protein>
<dbReference type="InterPro" id="IPR000700">
    <property type="entry name" value="PAS-assoc_C"/>
</dbReference>
<keyword evidence="3" id="KW-1185">Reference proteome</keyword>
<evidence type="ECO:0000259" key="1">
    <source>
        <dbReference type="PROSITE" id="PS50113"/>
    </source>
</evidence>
<gene>
    <name evidence="2" type="ORF">LMG23994_04520</name>
</gene>
<accession>A0ABM8XL12</accession>
<comment type="caution">
    <text evidence="2">The sequence shown here is derived from an EMBL/GenBank/DDBJ whole genome shotgun (WGS) entry which is preliminary data.</text>
</comment>
<proteinExistence type="predicted"/>
<dbReference type="InterPro" id="IPR013656">
    <property type="entry name" value="PAS_4"/>
</dbReference>
<dbReference type="SUPFAM" id="SSF55785">
    <property type="entry name" value="PYP-like sensor domain (PAS domain)"/>
    <property type="match status" value="1"/>
</dbReference>
<dbReference type="InterPro" id="IPR035965">
    <property type="entry name" value="PAS-like_dom_sf"/>
</dbReference>
<dbReference type="Proteomes" id="UP000701702">
    <property type="component" value="Unassembled WGS sequence"/>
</dbReference>